<gene>
    <name evidence="2" type="ORF">HNP71_002507</name>
</gene>
<dbReference type="RefSeq" id="WP_183267248.1">
    <property type="nucleotide sequence ID" value="NZ_JACHFJ010000013.1"/>
</dbReference>
<organism evidence="2 3">
    <name type="scientific">Acidocella aromatica</name>
    <dbReference type="NCBI Taxonomy" id="1303579"/>
    <lineage>
        <taxon>Bacteria</taxon>
        <taxon>Pseudomonadati</taxon>
        <taxon>Pseudomonadota</taxon>
        <taxon>Alphaproteobacteria</taxon>
        <taxon>Acetobacterales</taxon>
        <taxon>Acidocellaceae</taxon>
        <taxon>Acidocella</taxon>
    </lineage>
</organism>
<dbReference type="Proteomes" id="UP000553706">
    <property type="component" value="Unassembled WGS sequence"/>
</dbReference>
<name>A0A840VEX1_9PROT</name>
<reference evidence="2 3" key="1">
    <citation type="submission" date="2020-08" db="EMBL/GenBank/DDBJ databases">
        <title>Genomic Encyclopedia of Type Strains, Phase IV (KMG-IV): sequencing the most valuable type-strain genomes for metagenomic binning, comparative biology and taxonomic classification.</title>
        <authorList>
            <person name="Goeker M."/>
        </authorList>
    </citation>
    <scope>NUCLEOTIDE SEQUENCE [LARGE SCALE GENOMIC DNA]</scope>
    <source>
        <strain evidence="2 3">DSM 27026</strain>
    </source>
</reference>
<accession>A0A840VEX1</accession>
<keyword evidence="1" id="KW-0175">Coiled coil</keyword>
<keyword evidence="3" id="KW-1185">Reference proteome</keyword>
<sequence length="87" mass="9633">MFWQTKKADNGAAEIAELKRQLEKAKEQITQLLLERIQMKNEIELLKDYRGAPPQVVVRPVGIVSDISAVPAPANSQIGLLHTKEAG</sequence>
<feature type="coiled-coil region" evidence="1">
    <location>
        <begin position="8"/>
        <end position="42"/>
    </location>
</feature>
<evidence type="ECO:0000256" key="1">
    <source>
        <dbReference type="SAM" id="Coils"/>
    </source>
</evidence>
<evidence type="ECO:0000313" key="3">
    <source>
        <dbReference type="Proteomes" id="UP000553706"/>
    </source>
</evidence>
<evidence type="ECO:0000313" key="2">
    <source>
        <dbReference type="EMBL" id="MBB5374236.1"/>
    </source>
</evidence>
<comment type="caution">
    <text evidence="2">The sequence shown here is derived from an EMBL/GenBank/DDBJ whole genome shotgun (WGS) entry which is preliminary data.</text>
</comment>
<evidence type="ECO:0008006" key="4">
    <source>
        <dbReference type="Google" id="ProtNLM"/>
    </source>
</evidence>
<protein>
    <recommendedName>
        <fullName evidence="4">Transposase</fullName>
    </recommendedName>
</protein>
<proteinExistence type="predicted"/>
<dbReference type="AlphaFoldDB" id="A0A840VEX1"/>
<dbReference type="EMBL" id="JACHFJ010000013">
    <property type="protein sequence ID" value="MBB5374236.1"/>
    <property type="molecule type" value="Genomic_DNA"/>
</dbReference>